<gene>
    <name evidence="1" type="ORF">SDC9_117688</name>
</gene>
<protein>
    <submittedName>
        <fullName evidence="1">Uncharacterized protein</fullName>
    </submittedName>
</protein>
<proteinExistence type="predicted"/>
<reference evidence="1" key="1">
    <citation type="submission" date="2019-08" db="EMBL/GenBank/DDBJ databases">
        <authorList>
            <person name="Kucharzyk K."/>
            <person name="Murdoch R.W."/>
            <person name="Higgins S."/>
            <person name="Loffler F."/>
        </authorList>
    </citation>
    <scope>NUCLEOTIDE SEQUENCE</scope>
</reference>
<sequence>MGQFWNNENDFVFTKLALQAFTICGIAMRR</sequence>
<name>A0A645BZ09_9ZZZZ</name>
<accession>A0A645BZ09</accession>
<dbReference type="AlphaFoldDB" id="A0A645BZ09"/>
<organism evidence="1">
    <name type="scientific">bioreactor metagenome</name>
    <dbReference type="NCBI Taxonomy" id="1076179"/>
    <lineage>
        <taxon>unclassified sequences</taxon>
        <taxon>metagenomes</taxon>
        <taxon>ecological metagenomes</taxon>
    </lineage>
</organism>
<evidence type="ECO:0000313" key="1">
    <source>
        <dbReference type="EMBL" id="MPM70730.1"/>
    </source>
</evidence>
<comment type="caution">
    <text evidence="1">The sequence shown here is derived from an EMBL/GenBank/DDBJ whole genome shotgun (WGS) entry which is preliminary data.</text>
</comment>
<dbReference type="EMBL" id="VSSQ01023650">
    <property type="protein sequence ID" value="MPM70730.1"/>
    <property type="molecule type" value="Genomic_DNA"/>
</dbReference>